<accession>A0ABS0XLB8</accession>
<dbReference type="CDD" id="cd15482">
    <property type="entry name" value="Sialidase_non-viral"/>
    <property type="match status" value="1"/>
</dbReference>
<evidence type="ECO:0000313" key="3">
    <source>
        <dbReference type="Proteomes" id="UP000640426"/>
    </source>
</evidence>
<proteinExistence type="predicted"/>
<dbReference type="SUPFAM" id="SSF50939">
    <property type="entry name" value="Sialidases"/>
    <property type="match status" value="1"/>
</dbReference>
<reference evidence="3" key="1">
    <citation type="submission" date="2020-12" db="EMBL/GenBank/DDBJ databases">
        <title>Hymenobacter sp.</title>
        <authorList>
            <person name="Kim M.K."/>
        </authorList>
    </citation>
    <scope>NUCLEOTIDE SEQUENCE [LARGE SCALE GENOMIC DNA]</scope>
    <source>
        <strain evidence="3">BT553</strain>
    </source>
</reference>
<feature type="domain" description="Sialidase" evidence="1">
    <location>
        <begin position="60"/>
        <end position="342"/>
    </location>
</feature>
<dbReference type="EMBL" id="JAELXS010000001">
    <property type="protein sequence ID" value="MBJ6120513.1"/>
    <property type="molecule type" value="Genomic_DNA"/>
</dbReference>
<sequence length="362" mass="39660">MISDSIRIFAAIAVAIAIAITFAAPSPAAPHSPIIRSEFIYTTAPYPQAHASTIVELPDGTLAASWFGGTGESRPDVAIWFARRGPAGWATPVAVADGKTTDGRQFPTWNPVLFQPPGGDLHLFYKVGPSPRDWWGMVITFTDGGRHWSTPRRLPDGVLGPIKNKPVIAPDGAWLSPSSREEGTPEDNIWSIRIERSTDRGRTWRVGDRIASPMHIEAIQPSILSHPAGKLELVARTRQGALAMSWSSDAGVTWSPLAAIDLPNPNAGTDAVTLRDGRQLIVYNHSAHFPDRPGDGPRWPLNIGLSDDGIHWRNALTLESRPVPDGYAYPAVIQTRDGLIHVTYTHNRTRIRHVVIDPRRLR</sequence>
<dbReference type="PANTHER" id="PTHR43752:SF2">
    <property type="entry name" value="BNR_ASP-BOX REPEAT FAMILY PROTEIN"/>
    <property type="match status" value="1"/>
</dbReference>
<dbReference type="Pfam" id="PF13088">
    <property type="entry name" value="BNR_2"/>
    <property type="match status" value="1"/>
</dbReference>
<dbReference type="Proteomes" id="UP000640426">
    <property type="component" value="Unassembled WGS sequence"/>
</dbReference>
<keyword evidence="3" id="KW-1185">Reference proteome</keyword>
<dbReference type="InterPro" id="IPR036278">
    <property type="entry name" value="Sialidase_sf"/>
</dbReference>
<dbReference type="InterPro" id="IPR011040">
    <property type="entry name" value="Sialidase"/>
</dbReference>
<protein>
    <submittedName>
        <fullName evidence="2">Exo-alpha-sialidase</fullName>
    </submittedName>
</protein>
<dbReference type="Gene3D" id="2.120.10.10">
    <property type="match status" value="1"/>
</dbReference>
<evidence type="ECO:0000259" key="1">
    <source>
        <dbReference type="Pfam" id="PF13088"/>
    </source>
</evidence>
<dbReference type="RefSeq" id="WP_199034430.1">
    <property type="nucleotide sequence ID" value="NZ_JAELXS010000001.1"/>
</dbReference>
<name>A0ABS0XLB8_9SPHN</name>
<organism evidence="2 3">
    <name type="scientific">Sphingomonas mollis</name>
    <dbReference type="NCBI Taxonomy" id="2795726"/>
    <lineage>
        <taxon>Bacteria</taxon>
        <taxon>Pseudomonadati</taxon>
        <taxon>Pseudomonadota</taxon>
        <taxon>Alphaproteobacteria</taxon>
        <taxon>Sphingomonadales</taxon>
        <taxon>Sphingomonadaceae</taxon>
        <taxon>Sphingomonas</taxon>
    </lineage>
</organism>
<dbReference type="PANTHER" id="PTHR43752">
    <property type="entry name" value="BNR/ASP-BOX REPEAT FAMILY PROTEIN"/>
    <property type="match status" value="1"/>
</dbReference>
<evidence type="ECO:0000313" key="2">
    <source>
        <dbReference type="EMBL" id="MBJ6120513.1"/>
    </source>
</evidence>
<gene>
    <name evidence="2" type="ORF">JAO74_01775</name>
</gene>
<comment type="caution">
    <text evidence="2">The sequence shown here is derived from an EMBL/GenBank/DDBJ whole genome shotgun (WGS) entry which is preliminary data.</text>
</comment>